<protein>
    <submittedName>
        <fullName evidence="1">Uncharacterized protein</fullName>
    </submittedName>
</protein>
<comment type="caution">
    <text evidence="1">The sequence shown here is derived from an EMBL/GenBank/DDBJ whole genome shotgun (WGS) entry which is preliminary data.</text>
</comment>
<dbReference type="Proteomes" id="UP001359485">
    <property type="component" value="Unassembled WGS sequence"/>
</dbReference>
<reference evidence="1 2" key="1">
    <citation type="submission" date="2023-09" db="EMBL/GenBank/DDBJ databases">
        <title>Genomes of two closely related lineages of the louse Polyplax serrata with different host specificities.</title>
        <authorList>
            <person name="Martinu J."/>
            <person name="Tarabai H."/>
            <person name="Stefka J."/>
            <person name="Hypsa V."/>
        </authorList>
    </citation>
    <scope>NUCLEOTIDE SEQUENCE [LARGE SCALE GENOMIC DNA]</scope>
    <source>
        <strain evidence="1">98ZLc_SE</strain>
    </source>
</reference>
<proteinExistence type="predicted"/>
<keyword evidence="2" id="KW-1185">Reference proteome</keyword>
<accession>A0ABR1AE76</accession>
<evidence type="ECO:0000313" key="1">
    <source>
        <dbReference type="EMBL" id="KAK6617577.1"/>
    </source>
</evidence>
<gene>
    <name evidence="1" type="ORF">RUM44_005165</name>
</gene>
<name>A0ABR1AE76_POLSC</name>
<dbReference type="EMBL" id="JAWJWF010000051">
    <property type="protein sequence ID" value="KAK6617577.1"/>
    <property type="molecule type" value="Genomic_DNA"/>
</dbReference>
<sequence length="113" mass="12830">MRVYCPGDEPAEEDEEEQVRRKNKGIAFGQIEGTKGLNKLPFENFPEMTGICPAAEFDEEIRLGSLGRTALRCSENNKNVRQILIQGRIDKRTGRCIFMDAREEVISRADDLP</sequence>
<organism evidence="1 2">
    <name type="scientific">Polyplax serrata</name>
    <name type="common">Common mouse louse</name>
    <dbReference type="NCBI Taxonomy" id="468196"/>
    <lineage>
        <taxon>Eukaryota</taxon>
        <taxon>Metazoa</taxon>
        <taxon>Ecdysozoa</taxon>
        <taxon>Arthropoda</taxon>
        <taxon>Hexapoda</taxon>
        <taxon>Insecta</taxon>
        <taxon>Pterygota</taxon>
        <taxon>Neoptera</taxon>
        <taxon>Paraneoptera</taxon>
        <taxon>Psocodea</taxon>
        <taxon>Troctomorpha</taxon>
        <taxon>Phthiraptera</taxon>
        <taxon>Anoplura</taxon>
        <taxon>Polyplacidae</taxon>
        <taxon>Polyplax</taxon>
    </lineage>
</organism>
<evidence type="ECO:0000313" key="2">
    <source>
        <dbReference type="Proteomes" id="UP001359485"/>
    </source>
</evidence>